<gene>
    <name evidence="1" type="ORF">GWK47_010530</name>
</gene>
<dbReference type="OrthoDB" id="10057873at2759"/>
<accession>A0A8J5CMN2</accession>
<dbReference type="AlphaFoldDB" id="A0A8J5CMN2"/>
<evidence type="ECO:0000313" key="1">
    <source>
        <dbReference type="EMBL" id="KAG0716044.1"/>
    </source>
</evidence>
<evidence type="ECO:0000313" key="2">
    <source>
        <dbReference type="Proteomes" id="UP000770661"/>
    </source>
</evidence>
<organism evidence="1 2">
    <name type="scientific">Chionoecetes opilio</name>
    <name type="common">Atlantic snow crab</name>
    <name type="synonym">Cancer opilio</name>
    <dbReference type="NCBI Taxonomy" id="41210"/>
    <lineage>
        <taxon>Eukaryota</taxon>
        <taxon>Metazoa</taxon>
        <taxon>Ecdysozoa</taxon>
        <taxon>Arthropoda</taxon>
        <taxon>Crustacea</taxon>
        <taxon>Multicrustacea</taxon>
        <taxon>Malacostraca</taxon>
        <taxon>Eumalacostraca</taxon>
        <taxon>Eucarida</taxon>
        <taxon>Decapoda</taxon>
        <taxon>Pleocyemata</taxon>
        <taxon>Brachyura</taxon>
        <taxon>Eubrachyura</taxon>
        <taxon>Majoidea</taxon>
        <taxon>Majidae</taxon>
        <taxon>Chionoecetes</taxon>
    </lineage>
</organism>
<sequence>MTGSTWTIPEDPEAEFQVACRKTSHNRLNKYSLQLHRGLEKMTQEDHGDWRPMPASAWRTAGREDSCEERNETLLPMHFKSAPTPLNLLSTVDVAEVPTRHKVPGRSFRKPGVQWPKP</sequence>
<comment type="caution">
    <text evidence="1">The sequence shown here is derived from an EMBL/GenBank/DDBJ whole genome shotgun (WGS) entry which is preliminary data.</text>
</comment>
<name>A0A8J5CMN2_CHIOP</name>
<dbReference type="Proteomes" id="UP000770661">
    <property type="component" value="Unassembled WGS sequence"/>
</dbReference>
<proteinExistence type="predicted"/>
<keyword evidence="2" id="KW-1185">Reference proteome</keyword>
<reference evidence="1" key="1">
    <citation type="submission" date="2020-07" db="EMBL/GenBank/DDBJ databases">
        <title>The High-quality genome of the commercially important snow crab, Chionoecetes opilio.</title>
        <authorList>
            <person name="Jeong J.-H."/>
            <person name="Ryu S."/>
        </authorList>
    </citation>
    <scope>NUCLEOTIDE SEQUENCE</scope>
    <source>
        <strain evidence="1">MADBK_172401_WGS</strain>
        <tissue evidence="1">Digestive gland</tissue>
    </source>
</reference>
<protein>
    <submittedName>
        <fullName evidence="1">Uncharacterized protein</fullName>
    </submittedName>
</protein>
<dbReference type="EMBL" id="JACEEZ010019124">
    <property type="protein sequence ID" value="KAG0716044.1"/>
    <property type="molecule type" value="Genomic_DNA"/>
</dbReference>